<accession>A0A2P7ZQ39</accession>
<keyword evidence="2" id="KW-0472">Membrane</keyword>
<proteinExistence type="predicted"/>
<gene>
    <name evidence="3" type="ORF">B9Z65_273</name>
</gene>
<evidence type="ECO:0000256" key="2">
    <source>
        <dbReference type="SAM" id="Phobius"/>
    </source>
</evidence>
<evidence type="ECO:0000313" key="4">
    <source>
        <dbReference type="Proteomes" id="UP000243723"/>
    </source>
</evidence>
<name>A0A2P7ZQ39_9PEZI</name>
<organism evidence="3 4">
    <name type="scientific">Elsinoe australis</name>
    <dbReference type="NCBI Taxonomy" id="40998"/>
    <lineage>
        <taxon>Eukaryota</taxon>
        <taxon>Fungi</taxon>
        <taxon>Dikarya</taxon>
        <taxon>Ascomycota</taxon>
        <taxon>Pezizomycotina</taxon>
        <taxon>Dothideomycetes</taxon>
        <taxon>Dothideomycetidae</taxon>
        <taxon>Myriangiales</taxon>
        <taxon>Elsinoaceae</taxon>
        <taxon>Elsinoe</taxon>
    </lineage>
</organism>
<comment type="caution">
    <text evidence="3">The sequence shown here is derived from an EMBL/GenBank/DDBJ whole genome shotgun (WGS) entry which is preliminary data.</text>
</comment>
<sequence length="822" mass="93173">MGYRTSNAVASTSKKRKRESTARCEVIRRKIEEHLASVQATLTEFLMLARSITDTEANNDHILLEHAKSIEHATGLALAGSVESKDFTFILIELECRARSLVESLQGRTGGTSNSKLEQFAQKVNDHATTMLGYSFNPSPSTPSEVVDLRAFLEKAVSKPWGTLDIWLEDFFEDSISNDLLIQTIKTIFSSINDKHVDSRDNQVTVYLRVLREQHILHVAHTTKALITLDNACVDTEEKLKVSTKQLKILEKQLEETKSSLQLAERDVLVWRRLVATDVRSPGYPEVSAEGRQSKFSIRVERATHESLPRQEVYARVHKAVVRAYEAEFDAHNKTNASLAFIEKARPTAAALSSARLALATTKSELEASRFGASKMREERNRFMNEICRLEATCKELAIEKAAHVDTKSELDQAKLDREWAWQQIEHERHQISVWIENCQNAQSLRTEAENSLQQTQDALTEAHTEIAKHNELTLAWGELGISDMLAFKKERVEARELVLSLKGMLAAFEIDEKGRIIGGGDSSTFSLEGYLALKAENKNLEKENALRKEDMEVLELGLEMGKKELALLEGKGEGGLKLRIVELGREIVAQMWEVEKKNSEMGSLLRTRRDSVATEGGVKELGDLKGMVRKSKNGIAAMRAEKQKQGRLAVMEANEIAAEYEKLEEESTAMRAELQTQNGLATKMQESEMANDKLKTKVAVMVSDMQRRDRLAVMKRRDTEEANKKLKDRVNSMAAEIQKKDTELDLKAEEVAKKEEAVKKLKERVGGMGLEMYQKERLAEEKYQRVRSEFKYSWAFFYSIGLFTSMWYLIAFLGWLFRLGR</sequence>
<keyword evidence="4" id="KW-1185">Reference proteome</keyword>
<feature type="transmembrane region" description="Helical" evidence="2">
    <location>
        <begin position="795"/>
        <end position="818"/>
    </location>
</feature>
<feature type="coiled-coil region" evidence="1">
    <location>
        <begin position="717"/>
        <end position="765"/>
    </location>
</feature>
<dbReference type="AlphaFoldDB" id="A0A2P7ZQ39"/>
<keyword evidence="2" id="KW-1133">Transmembrane helix</keyword>
<keyword evidence="1" id="KW-0175">Coiled coil</keyword>
<protein>
    <submittedName>
        <fullName evidence="3">Uncharacterized protein</fullName>
    </submittedName>
</protein>
<feature type="coiled-coil region" evidence="1">
    <location>
        <begin position="233"/>
        <end position="267"/>
    </location>
</feature>
<dbReference type="EMBL" id="NHZQ01000138">
    <property type="protein sequence ID" value="PSK50329.1"/>
    <property type="molecule type" value="Genomic_DNA"/>
</dbReference>
<feature type="coiled-coil region" evidence="1">
    <location>
        <begin position="654"/>
        <end position="681"/>
    </location>
</feature>
<evidence type="ECO:0000313" key="3">
    <source>
        <dbReference type="EMBL" id="PSK50329.1"/>
    </source>
</evidence>
<feature type="coiled-coil region" evidence="1">
    <location>
        <begin position="439"/>
        <end position="473"/>
    </location>
</feature>
<reference evidence="3 4" key="1">
    <citation type="submission" date="2017-05" db="EMBL/GenBank/DDBJ databases">
        <title>Draft genome sequence of Elsinoe australis.</title>
        <authorList>
            <person name="Cheng Q."/>
        </authorList>
    </citation>
    <scope>NUCLEOTIDE SEQUENCE [LARGE SCALE GENOMIC DNA]</scope>
    <source>
        <strain evidence="3 4">NL1</strain>
    </source>
</reference>
<keyword evidence="2" id="KW-0812">Transmembrane</keyword>
<dbReference type="Proteomes" id="UP000243723">
    <property type="component" value="Unassembled WGS sequence"/>
</dbReference>
<evidence type="ECO:0000256" key="1">
    <source>
        <dbReference type="SAM" id="Coils"/>
    </source>
</evidence>